<gene>
    <name evidence="12" type="ORF">LSH36_209g03023</name>
</gene>
<feature type="compositionally biased region" description="Basic and acidic residues" evidence="11">
    <location>
        <begin position="350"/>
        <end position="363"/>
    </location>
</feature>
<sequence length="404" mass="44720">MDWLGKLINLPVEFLHSNQQTKGGGVIQRVKAINPDLEDADINGRLVGYCSEQLCATLGTTGACAFDNLEELGPICKKEDIWMHIDAAYAGTAFLCPEFRHFMKGHWQIPLSKRFRALKLWFVLRSFGRKGLQEHVRKGDDDLTELLLKRINRSGQLHMVPASIKGKYIIRYTVTSQYTTVSDIERDWALIGTMASGVLTDENPESATTIAAPPRPISAAGQMKREGLVKKEFGISLILSNVPMSPKFINGSFAALFETNDVIVEFARNLGRNSIDLNGRPIRLSPRKRPKEPCQKQYSFDLCLLPPHARRGVYHSKQASLDSKIEEIFDTSLDSDPGDGDVDVGGLPVDSDRKSPDDGKTDDASSLDGGTDDDVTENGRKSRVVNGVQSVFCQKCGSLLEYET</sequence>
<dbReference type="GO" id="GO:0001694">
    <property type="term" value="P:histamine biosynthetic process"/>
    <property type="evidence" value="ECO:0007669"/>
    <property type="project" value="TreeGrafter"/>
</dbReference>
<dbReference type="PANTHER" id="PTHR11999">
    <property type="entry name" value="GROUP II PYRIDOXAL-5-PHOSPHATE DECARBOXYLASE"/>
    <property type="match status" value="1"/>
</dbReference>
<accession>A0AAD9JPL2</accession>
<evidence type="ECO:0000256" key="7">
    <source>
        <dbReference type="ARBA" id="ARBA00022898"/>
    </source>
</evidence>
<evidence type="ECO:0000256" key="9">
    <source>
        <dbReference type="ARBA" id="ARBA00039946"/>
    </source>
</evidence>
<dbReference type="InterPro" id="IPR010977">
    <property type="entry name" value="Aromatic_deC"/>
</dbReference>
<dbReference type="SUPFAM" id="SSF53383">
    <property type="entry name" value="PLP-dependent transferases"/>
    <property type="match status" value="1"/>
</dbReference>
<evidence type="ECO:0000256" key="2">
    <source>
        <dbReference type="ARBA" id="ARBA00009533"/>
    </source>
</evidence>
<dbReference type="GO" id="GO:0006548">
    <property type="term" value="P:L-histidine catabolic process"/>
    <property type="evidence" value="ECO:0007669"/>
    <property type="project" value="TreeGrafter"/>
</dbReference>
<evidence type="ECO:0000256" key="10">
    <source>
        <dbReference type="RuleBase" id="RU000382"/>
    </source>
</evidence>
<comment type="similarity">
    <text evidence="2 10">Belongs to the group II decarboxylase family.</text>
</comment>
<reference evidence="12" key="1">
    <citation type="journal article" date="2023" name="Mol. Biol. Evol.">
        <title>Third-Generation Sequencing Reveals the Adaptive Role of the Epigenome in Three Deep-Sea Polychaetes.</title>
        <authorList>
            <person name="Perez M."/>
            <person name="Aroh O."/>
            <person name="Sun Y."/>
            <person name="Lan Y."/>
            <person name="Juniper S.K."/>
            <person name="Young C.R."/>
            <person name="Angers B."/>
            <person name="Qian P.Y."/>
        </authorList>
    </citation>
    <scope>NUCLEOTIDE SEQUENCE</scope>
    <source>
        <strain evidence="12">P08H-3</strain>
    </source>
</reference>
<dbReference type="Pfam" id="PF00282">
    <property type="entry name" value="Pyridoxal_deC"/>
    <property type="match status" value="1"/>
</dbReference>
<keyword evidence="8 10" id="KW-0456">Lyase</keyword>
<evidence type="ECO:0000256" key="3">
    <source>
        <dbReference type="ARBA" id="ARBA00011738"/>
    </source>
</evidence>
<evidence type="ECO:0000256" key="4">
    <source>
        <dbReference type="ARBA" id="ARBA00012320"/>
    </source>
</evidence>
<comment type="subunit">
    <text evidence="3">Homodimer.</text>
</comment>
<dbReference type="InterPro" id="IPR015421">
    <property type="entry name" value="PyrdxlP-dep_Trfase_major"/>
</dbReference>
<dbReference type="GO" id="GO:0004398">
    <property type="term" value="F:histidine decarboxylase activity"/>
    <property type="evidence" value="ECO:0007669"/>
    <property type="project" value="TreeGrafter"/>
</dbReference>
<organism evidence="12 13">
    <name type="scientific">Paralvinella palmiformis</name>
    <dbReference type="NCBI Taxonomy" id="53620"/>
    <lineage>
        <taxon>Eukaryota</taxon>
        <taxon>Metazoa</taxon>
        <taxon>Spiralia</taxon>
        <taxon>Lophotrochozoa</taxon>
        <taxon>Annelida</taxon>
        <taxon>Polychaeta</taxon>
        <taxon>Sedentaria</taxon>
        <taxon>Canalipalpata</taxon>
        <taxon>Terebellida</taxon>
        <taxon>Terebelliformia</taxon>
        <taxon>Alvinellidae</taxon>
        <taxon>Paralvinella</taxon>
    </lineage>
</organism>
<proteinExistence type="inferred from homology"/>
<dbReference type="InterPro" id="IPR015422">
    <property type="entry name" value="PyrdxlP-dep_Trfase_small"/>
</dbReference>
<evidence type="ECO:0000256" key="5">
    <source>
        <dbReference type="ARBA" id="ARBA00022584"/>
    </source>
</evidence>
<comment type="cofactor">
    <cofactor evidence="1 10">
        <name>pyridoxal 5'-phosphate</name>
        <dbReference type="ChEBI" id="CHEBI:597326"/>
    </cofactor>
</comment>
<evidence type="ECO:0000256" key="11">
    <source>
        <dbReference type="SAM" id="MobiDB-lite"/>
    </source>
</evidence>
<dbReference type="PANTHER" id="PTHR11999:SF68">
    <property type="entry name" value="HISTIDINE DECARBOXYLASE"/>
    <property type="match status" value="1"/>
</dbReference>
<dbReference type="InterPro" id="IPR015424">
    <property type="entry name" value="PyrdxlP-dep_Trfase"/>
</dbReference>
<dbReference type="AlphaFoldDB" id="A0AAD9JPL2"/>
<dbReference type="Gene3D" id="3.90.1150.10">
    <property type="entry name" value="Aspartate Aminotransferase, domain 1"/>
    <property type="match status" value="1"/>
</dbReference>
<dbReference type="GO" id="GO:0030170">
    <property type="term" value="F:pyridoxal phosphate binding"/>
    <property type="evidence" value="ECO:0007669"/>
    <property type="project" value="InterPro"/>
</dbReference>
<evidence type="ECO:0000256" key="6">
    <source>
        <dbReference type="ARBA" id="ARBA00022793"/>
    </source>
</evidence>
<dbReference type="Proteomes" id="UP001208570">
    <property type="component" value="Unassembled WGS sequence"/>
</dbReference>
<dbReference type="EMBL" id="JAODUP010000209">
    <property type="protein sequence ID" value="KAK2156591.1"/>
    <property type="molecule type" value="Genomic_DNA"/>
</dbReference>
<dbReference type="InterPro" id="IPR002129">
    <property type="entry name" value="PyrdxlP-dep_de-COase"/>
</dbReference>
<name>A0AAD9JPL2_9ANNE</name>
<comment type="caution">
    <text evidence="12">The sequence shown here is derived from an EMBL/GenBank/DDBJ whole genome shotgun (WGS) entry which is preliminary data.</text>
</comment>
<evidence type="ECO:0000256" key="1">
    <source>
        <dbReference type="ARBA" id="ARBA00001933"/>
    </source>
</evidence>
<evidence type="ECO:0000256" key="8">
    <source>
        <dbReference type="ARBA" id="ARBA00023239"/>
    </source>
</evidence>
<keyword evidence="13" id="KW-1185">Reference proteome</keyword>
<protein>
    <recommendedName>
        <fullName evidence="9">Histidine decarboxylase</fullName>
        <ecNumber evidence="4">4.1.1.22</ecNumber>
    </recommendedName>
</protein>
<evidence type="ECO:0000313" key="12">
    <source>
        <dbReference type="EMBL" id="KAK2156591.1"/>
    </source>
</evidence>
<dbReference type="GO" id="GO:0005737">
    <property type="term" value="C:cytoplasm"/>
    <property type="evidence" value="ECO:0007669"/>
    <property type="project" value="TreeGrafter"/>
</dbReference>
<keyword evidence="6" id="KW-0210">Decarboxylase</keyword>
<dbReference type="EC" id="4.1.1.22" evidence="4"/>
<feature type="region of interest" description="Disordered" evidence="11">
    <location>
        <begin position="330"/>
        <end position="381"/>
    </location>
</feature>
<keyword evidence="7 10" id="KW-0663">Pyridoxal phosphate</keyword>
<evidence type="ECO:0000313" key="13">
    <source>
        <dbReference type="Proteomes" id="UP001208570"/>
    </source>
</evidence>
<keyword evidence="5" id="KW-0127">Catecholamine biosynthesis</keyword>
<dbReference type="GO" id="GO:0042423">
    <property type="term" value="P:catecholamine biosynthetic process"/>
    <property type="evidence" value="ECO:0007669"/>
    <property type="project" value="UniProtKB-KW"/>
</dbReference>
<dbReference type="Gene3D" id="3.40.640.10">
    <property type="entry name" value="Type I PLP-dependent aspartate aminotransferase-like (Major domain)"/>
    <property type="match status" value="2"/>
</dbReference>